<dbReference type="Gene3D" id="2.60.120.260">
    <property type="entry name" value="Galactose-binding domain-like"/>
    <property type="match status" value="1"/>
</dbReference>
<dbReference type="InterPro" id="IPR000757">
    <property type="entry name" value="Beta-glucanase-like"/>
</dbReference>
<dbReference type="InterPro" id="IPR000421">
    <property type="entry name" value="FA58C"/>
</dbReference>
<keyword evidence="5" id="KW-1185">Reference proteome</keyword>
<dbReference type="RefSeq" id="WP_317834292.1">
    <property type="nucleotide sequence ID" value="NZ_CP136920.1"/>
</dbReference>
<dbReference type="InterPro" id="IPR050546">
    <property type="entry name" value="Glycosyl_Hydrlase_16"/>
</dbReference>
<dbReference type="GO" id="GO:0005975">
    <property type="term" value="P:carbohydrate metabolic process"/>
    <property type="evidence" value="ECO:0007669"/>
    <property type="project" value="InterPro"/>
</dbReference>
<dbReference type="Pfam" id="PF25275">
    <property type="entry name" value="Golvesin_C"/>
    <property type="match status" value="1"/>
</dbReference>
<protein>
    <submittedName>
        <fullName evidence="4">Family 16 glycosylhydrolase</fullName>
    </submittedName>
</protein>
<dbReference type="PROSITE" id="PS50022">
    <property type="entry name" value="FA58C_3"/>
    <property type="match status" value="1"/>
</dbReference>
<dbReference type="KEGG" id="puo:RZN69_01815"/>
<sequence length="784" mass="87726">MRVSLFVASLAFLIIGSLWSIGAEANTPLPKDIQLIGSATEQDSSIYVEGIGGLFIKEPFGHFQATLEVEQYPIGADKNPAFEMVIPHAIRTNKVRFVSHDGVVHVTEIRLFESGLPEYPDIMNPEKSSVAPPNLAANATVTASSNFDGREPTRAVDGKISFDSRWFSSGQVPHYLTIELDKEKTIGCIQMVSGYFKGDFWASTAKEFEFQYWDDGDWKTIPGVKRGGSAGGLSVGILDSTGSIFSIDHDNEGPTWKTSIKRGDFEETDSFTSKINIVEGERNVIETLAFGDTVYFYLNSHAITHLSGDFQGADAIGIASNSPDSILKITDVQTEEIDEATCTLLADAEIFIDGQKLDFSFDPLRSHQQIQLKESGLKEISISLRPGVPDQRILINGKTQTKARIRPDRKHAVTFEVTTIAPDGKTSRSYRFDVLPVPPYDDYELVFSDEFDGDELDLQEWDYRTGKRWESLSLPESISLQDGNLRIKLSVEDGVQKVGGIISKQEFGYGYYETRAKLWKHEGWHSAFWQMGTARNNLINEIDGFESVSPDSFSTNLQYYMPRMILGAQEHKASVAEKFHTIAWEWTPTHMRFFLEGELIREEAYPPPHGLQNVWLSCVAHPNASLEDLPGEILFDYFRYYRKPYGDEIPEGAIVIDQSSPQYVETGTWEFSDNAISHLHKRGVRLSSTPGSTATWSTTLPNSGTYEVFAWNPYVFSDGVLMQYDFVVSHENGTSKASFNPMTSGQIWVSLGQYQFSSDENAKVTLSVQQPLPIRGDAVMFVPR</sequence>
<name>A0AAQ3QVN6_9BACT</name>
<dbReference type="PANTHER" id="PTHR10963:SF60">
    <property type="entry name" value="GRAM-NEGATIVE BACTERIA-BINDING PROTEIN 1-RELATED"/>
    <property type="match status" value="1"/>
</dbReference>
<dbReference type="InterPro" id="IPR033803">
    <property type="entry name" value="CBD-like_Golvesin-Xly"/>
</dbReference>
<evidence type="ECO:0000259" key="3">
    <source>
        <dbReference type="PROSITE" id="PS51762"/>
    </source>
</evidence>
<dbReference type="CDD" id="cd00413">
    <property type="entry name" value="Glyco_hydrolase_16"/>
    <property type="match status" value="1"/>
</dbReference>
<dbReference type="Gene3D" id="2.60.120.200">
    <property type="match status" value="1"/>
</dbReference>
<gene>
    <name evidence="4" type="ORF">RZN69_01815</name>
</gene>
<dbReference type="EMBL" id="CP136920">
    <property type="protein sequence ID" value="WOO41808.1"/>
    <property type="molecule type" value="Genomic_DNA"/>
</dbReference>
<comment type="similarity">
    <text evidence="1">Belongs to the glycosyl hydrolase 16 family.</text>
</comment>
<evidence type="ECO:0000313" key="4">
    <source>
        <dbReference type="EMBL" id="WOO41808.1"/>
    </source>
</evidence>
<dbReference type="Pfam" id="PF00754">
    <property type="entry name" value="F5_F8_type_C"/>
    <property type="match status" value="1"/>
</dbReference>
<organism evidence="4 5">
    <name type="scientific">Rubellicoccus peritrichatus</name>
    <dbReference type="NCBI Taxonomy" id="3080537"/>
    <lineage>
        <taxon>Bacteria</taxon>
        <taxon>Pseudomonadati</taxon>
        <taxon>Verrucomicrobiota</taxon>
        <taxon>Opitutia</taxon>
        <taxon>Puniceicoccales</taxon>
        <taxon>Cerasicoccaceae</taxon>
        <taxon>Rubellicoccus</taxon>
    </lineage>
</organism>
<dbReference type="SUPFAM" id="SSF49899">
    <property type="entry name" value="Concanavalin A-like lectins/glucanases"/>
    <property type="match status" value="1"/>
</dbReference>
<proteinExistence type="inferred from homology"/>
<dbReference type="InterPro" id="IPR013320">
    <property type="entry name" value="ConA-like_dom_sf"/>
</dbReference>
<evidence type="ECO:0000313" key="5">
    <source>
        <dbReference type="Proteomes" id="UP001304300"/>
    </source>
</evidence>
<reference evidence="4 5" key="1">
    <citation type="submission" date="2023-10" db="EMBL/GenBank/DDBJ databases">
        <title>Rubellicoccus peritrichatus gen. nov., sp. nov., isolated from an algae of coral reef tank.</title>
        <authorList>
            <person name="Luo J."/>
        </authorList>
    </citation>
    <scope>NUCLEOTIDE SEQUENCE [LARGE SCALE GENOMIC DNA]</scope>
    <source>
        <strain evidence="4 5">CR14</strain>
    </source>
</reference>
<accession>A0AAQ3QVN6</accession>
<dbReference type="PROSITE" id="PS51762">
    <property type="entry name" value="GH16_2"/>
    <property type="match status" value="1"/>
</dbReference>
<dbReference type="InterPro" id="IPR008979">
    <property type="entry name" value="Galactose-bd-like_sf"/>
</dbReference>
<dbReference type="Pfam" id="PF00722">
    <property type="entry name" value="Glyco_hydro_16"/>
    <property type="match status" value="1"/>
</dbReference>
<evidence type="ECO:0000259" key="2">
    <source>
        <dbReference type="PROSITE" id="PS50022"/>
    </source>
</evidence>
<dbReference type="Proteomes" id="UP001304300">
    <property type="component" value="Chromosome"/>
</dbReference>
<evidence type="ECO:0000256" key="1">
    <source>
        <dbReference type="ARBA" id="ARBA00006865"/>
    </source>
</evidence>
<dbReference type="SUPFAM" id="SSF49785">
    <property type="entry name" value="Galactose-binding domain-like"/>
    <property type="match status" value="1"/>
</dbReference>
<dbReference type="PANTHER" id="PTHR10963">
    <property type="entry name" value="GLYCOSYL HYDROLASE-RELATED"/>
    <property type="match status" value="1"/>
</dbReference>
<feature type="domain" description="GH16" evidence="3">
    <location>
        <begin position="430"/>
        <end position="646"/>
    </location>
</feature>
<dbReference type="AlphaFoldDB" id="A0AAQ3QVN6"/>
<feature type="domain" description="F5/8 type C" evidence="2">
    <location>
        <begin position="123"/>
        <end position="221"/>
    </location>
</feature>
<dbReference type="GO" id="GO:0004553">
    <property type="term" value="F:hydrolase activity, hydrolyzing O-glycosyl compounds"/>
    <property type="evidence" value="ECO:0007669"/>
    <property type="project" value="InterPro"/>
</dbReference>